<gene>
    <name evidence="1" type="ORF">TorRG33x02_307740</name>
</gene>
<feature type="non-terminal residue" evidence="1">
    <location>
        <position position="1"/>
    </location>
</feature>
<dbReference type="InParanoid" id="A0A2P5BUZ1"/>
<evidence type="ECO:0000313" key="2">
    <source>
        <dbReference type="Proteomes" id="UP000237000"/>
    </source>
</evidence>
<keyword evidence="2" id="KW-1185">Reference proteome</keyword>
<dbReference type="Proteomes" id="UP000237000">
    <property type="component" value="Unassembled WGS sequence"/>
</dbReference>
<accession>A0A2P5BUZ1</accession>
<reference evidence="2" key="1">
    <citation type="submission" date="2016-06" db="EMBL/GenBank/DDBJ databases">
        <title>Parallel loss of symbiosis genes in relatives of nitrogen-fixing non-legume Parasponia.</title>
        <authorList>
            <person name="Van Velzen R."/>
            <person name="Holmer R."/>
            <person name="Bu F."/>
            <person name="Rutten L."/>
            <person name="Van Zeijl A."/>
            <person name="Liu W."/>
            <person name="Santuari L."/>
            <person name="Cao Q."/>
            <person name="Sharma T."/>
            <person name="Shen D."/>
            <person name="Roswanjaya Y."/>
            <person name="Wardhani T."/>
            <person name="Kalhor M.S."/>
            <person name="Jansen J."/>
            <person name="Van den Hoogen J."/>
            <person name="Gungor B."/>
            <person name="Hartog M."/>
            <person name="Hontelez J."/>
            <person name="Verver J."/>
            <person name="Yang W.-C."/>
            <person name="Schijlen E."/>
            <person name="Repin R."/>
            <person name="Schilthuizen M."/>
            <person name="Schranz E."/>
            <person name="Heidstra R."/>
            <person name="Miyata K."/>
            <person name="Fedorova E."/>
            <person name="Kohlen W."/>
            <person name="Bisseling T."/>
            <person name="Smit S."/>
            <person name="Geurts R."/>
        </authorList>
    </citation>
    <scope>NUCLEOTIDE SEQUENCE [LARGE SCALE GENOMIC DNA]</scope>
    <source>
        <strain evidence="2">cv. RG33-2</strain>
    </source>
</reference>
<dbReference type="AlphaFoldDB" id="A0A2P5BUZ1"/>
<comment type="caution">
    <text evidence="1">The sequence shown here is derived from an EMBL/GenBank/DDBJ whole genome shotgun (WGS) entry which is preliminary data.</text>
</comment>
<proteinExistence type="predicted"/>
<sequence>LTLSSPPPLVSLSTPLFEIKINKSQQIGQHPLLSSNCRTLKIQTQIAVFPENVSFWLTSKFRTYINNRAHYQMGFYHFFIVLSVSENKKPSIQKI</sequence>
<protein>
    <submittedName>
        <fullName evidence="1">Uncharacterized protein</fullName>
    </submittedName>
</protein>
<organism evidence="1 2">
    <name type="scientific">Trema orientale</name>
    <name type="common">Charcoal tree</name>
    <name type="synonym">Celtis orientalis</name>
    <dbReference type="NCBI Taxonomy" id="63057"/>
    <lineage>
        <taxon>Eukaryota</taxon>
        <taxon>Viridiplantae</taxon>
        <taxon>Streptophyta</taxon>
        <taxon>Embryophyta</taxon>
        <taxon>Tracheophyta</taxon>
        <taxon>Spermatophyta</taxon>
        <taxon>Magnoliopsida</taxon>
        <taxon>eudicotyledons</taxon>
        <taxon>Gunneridae</taxon>
        <taxon>Pentapetalae</taxon>
        <taxon>rosids</taxon>
        <taxon>fabids</taxon>
        <taxon>Rosales</taxon>
        <taxon>Cannabaceae</taxon>
        <taxon>Trema</taxon>
    </lineage>
</organism>
<name>A0A2P5BUZ1_TREOI</name>
<evidence type="ECO:0000313" key="1">
    <source>
        <dbReference type="EMBL" id="PON52599.1"/>
    </source>
</evidence>
<dbReference type="EMBL" id="JXTC01000455">
    <property type="protein sequence ID" value="PON52599.1"/>
    <property type="molecule type" value="Genomic_DNA"/>
</dbReference>